<evidence type="ECO:0000256" key="2">
    <source>
        <dbReference type="ARBA" id="ARBA00022741"/>
    </source>
</evidence>
<dbReference type="PANTHER" id="PTHR42961">
    <property type="entry name" value="IRON-SULFUR PROTEIN NUBPL"/>
    <property type="match status" value="1"/>
</dbReference>
<proteinExistence type="predicted"/>
<dbReference type="InterPro" id="IPR033756">
    <property type="entry name" value="YlxH/NBP35"/>
</dbReference>
<dbReference type="Gene3D" id="3.40.50.300">
    <property type="entry name" value="P-loop containing nucleotide triphosphate hydrolases"/>
    <property type="match status" value="1"/>
</dbReference>
<protein>
    <submittedName>
        <fullName evidence="6">Scaffold protein for [4Fe-4S] cluster assembly ApbC, MRP-like</fullName>
    </submittedName>
</protein>
<dbReference type="GO" id="GO:0016226">
    <property type="term" value="P:iron-sulfur cluster assembly"/>
    <property type="evidence" value="ECO:0007669"/>
    <property type="project" value="InterPro"/>
</dbReference>
<dbReference type="GO" id="GO:0046872">
    <property type="term" value="F:metal ion binding"/>
    <property type="evidence" value="ECO:0007669"/>
    <property type="project" value="UniProtKB-KW"/>
</dbReference>
<evidence type="ECO:0000256" key="1">
    <source>
        <dbReference type="ARBA" id="ARBA00022723"/>
    </source>
</evidence>
<evidence type="ECO:0000313" key="6">
    <source>
        <dbReference type="EMBL" id="CAA9277697.1"/>
    </source>
</evidence>
<keyword evidence="2" id="KW-0547">Nucleotide-binding</keyword>
<organism evidence="6">
    <name type="scientific">uncultured Armatimonadetes bacterium</name>
    <dbReference type="NCBI Taxonomy" id="157466"/>
    <lineage>
        <taxon>Bacteria</taxon>
        <taxon>Bacillati</taxon>
        <taxon>Armatimonadota</taxon>
        <taxon>environmental samples</taxon>
    </lineage>
</organism>
<evidence type="ECO:0000256" key="3">
    <source>
        <dbReference type="ARBA" id="ARBA00022840"/>
    </source>
</evidence>
<dbReference type="InterPro" id="IPR019591">
    <property type="entry name" value="Mrp/NBP35_ATP-bd"/>
</dbReference>
<keyword evidence="4" id="KW-0408">Iron</keyword>
<dbReference type="AlphaFoldDB" id="A0A6J4JII0"/>
<dbReference type="GO" id="GO:0005524">
    <property type="term" value="F:ATP binding"/>
    <property type="evidence" value="ECO:0007669"/>
    <property type="project" value="UniProtKB-KW"/>
</dbReference>
<evidence type="ECO:0000256" key="4">
    <source>
        <dbReference type="ARBA" id="ARBA00023004"/>
    </source>
</evidence>
<reference evidence="6" key="1">
    <citation type="submission" date="2020-02" db="EMBL/GenBank/DDBJ databases">
        <authorList>
            <person name="Meier V. D."/>
        </authorList>
    </citation>
    <scope>NUCLEOTIDE SEQUENCE</scope>
    <source>
        <strain evidence="6">AVDCRST_MAG63</strain>
    </source>
</reference>
<dbReference type="GO" id="GO:0051539">
    <property type="term" value="F:4 iron, 4 sulfur cluster binding"/>
    <property type="evidence" value="ECO:0007669"/>
    <property type="project" value="TreeGrafter"/>
</dbReference>
<keyword evidence="3" id="KW-0067">ATP-binding</keyword>
<dbReference type="GO" id="GO:0140663">
    <property type="term" value="F:ATP-dependent FeS chaperone activity"/>
    <property type="evidence" value="ECO:0007669"/>
    <property type="project" value="InterPro"/>
</dbReference>
<keyword evidence="5" id="KW-0411">Iron-sulfur</keyword>
<dbReference type="InterPro" id="IPR044304">
    <property type="entry name" value="NUBPL-like"/>
</dbReference>
<keyword evidence="1" id="KW-0479">Metal-binding</keyword>
<evidence type="ECO:0000256" key="5">
    <source>
        <dbReference type="ARBA" id="ARBA00023014"/>
    </source>
</evidence>
<sequence>MLAKVINEFLGNVEWGELDYLLVDLPPGTGDVSMTLAQSIPLTGAVIVTTPQDVAASIAVKSVRMFQKLNVPILGMIENMSYFIAPDTGRSYHIFGHGGGQTAAEELRVPFLGEIPLDIPTREGGDLGDPVLIGYPDSPQAEIIREISKRLAARISIATRSFQPLNVLAG</sequence>
<dbReference type="SUPFAM" id="SSF52540">
    <property type="entry name" value="P-loop containing nucleoside triphosphate hydrolases"/>
    <property type="match status" value="1"/>
</dbReference>
<dbReference type="InterPro" id="IPR000808">
    <property type="entry name" value="Mrp-like_CS"/>
</dbReference>
<dbReference type="CDD" id="cd02037">
    <property type="entry name" value="Mrp_NBP35"/>
    <property type="match status" value="1"/>
</dbReference>
<gene>
    <name evidence="6" type="ORF">AVDCRST_MAG63-3369</name>
</gene>
<name>A0A6J4JII0_9BACT</name>
<dbReference type="PANTHER" id="PTHR42961:SF2">
    <property type="entry name" value="IRON-SULFUR PROTEIN NUBPL"/>
    <property type="match status" value="1"/>
</dbReference>
<dbReference type="EMBL" id="CADCTO010000441">
    <property type="protein sequence ID" value="CAA9277697.1"/>
    <property type="molecule type" value="Genomic_DNA"/>
</dbReference>
<dbReference type="Pfam" id="PF10609">
    <property type="entry name" value="ParA"/>
    <property type="match status" value="1"/>
</dbReference>
<accession>A0A6J4JII0</accession>
<dbReference type="InterPro" id="IPR027417">
    <property type="entry name" value="P-loop_NTPase"/>
</dbReference>
<dbReference type="PROSITE" id="PS01215">
    <property type="entry name" value="MRP"/>
    <property type="match status" value="1"/>
</dbReference>